<dbReference type="OrthoDB" id="5654071at2"/>
<accession>A0A0W0YY84</accession>
<organism evidence="1 2">
    <name type="scientific">Legionella spiritensis</name>
    <dbReference type="NCBI Taxonomy" id="452"/>
    <lineage>
        <taxon>Bacteria</taxon>
        <taxon>Pseudomonadati</taxon>
        <taxon>Pseudomonadota</taxon>
        <taxon>Gammaproteobacteria</taxon>
        <taxon>Legionellales</taxon>
        <taxon>Legionellaceae</taxon>
        <taxon>Legionella</taxon>
    </lineage>
</organism>
<dbReference type="EMBL" id="LNYX01000031">
    <property type="protein sequence ID" value="KTD61836.1"/>
    <property type="molecule type" value="Genomic_DNA"/>
</dbReference>
<proteinExistence type="predicted"/>
<comment type="caution">
    <text evidence="1">The sequence shown here is derived from an EMBL/GenBank/DDBJ whole genome shotgun (WGS) entry which is preliminary data.</text>
</comment>
<keyword evidence="2" id="KW-1185">Reference proteome</keyword>
<name>A0A0W0YY84_LEGSP</name>
<reference evidence="1 2" key="1">
    <citation type="submission" date="2015-11" db="EMBL/GenBank/DDBJ databases">
        <title>Genomic analysis of 38 Legionella species identifies large and diverse effector repertoires.</title>
        <authorList>
            <person name="Burstein D."/>
            <person name="Amaro F."/>
            <person name="Zusman T."/>
            <person name="Lifshitz Z."/>
            <person name="Cohen O."/>
            <person name="Gilbert J.A."/>
            <person name="Pupko T."/>
            <person name="Shuman H.A."/>
            <person name="Segal G."/>
        </authorList>
    </citation>
    <scope>NUCLEOTIDE SEQUENCE [LARGE SCALE GENOMIC DNA]</scope>
    <source>
        <strain evidence="1 2">Mt.St.Helens-9</strain>
    </source>
</reference>
<evidence type="ECO:0000313" key="2">
    <source>
        <dbReference type="Proteomes" id="UP000054877"/>
    </source>
</evidence>
<sequence>MTREVLEKWLQTKKKWEDIFSLRVPRPEDLLDLMDDWSSFRQLSIGLFNGTAKIHGSDIFFLDAREFLQSACKFFDVPPEEKNLPLVRNLQEKLIEASTKVHGKSALSVEMFKDRFPKAVNAAIILKQQRREEEARLRQEKRKQEINVQVEQDPFFTALRGIQEKIEGEINRINLKNPNDDRLTHLNKVHGLMQIQADTAKENCKNDYLNNRGSNQENIKSECKDEMTKIIKTHLIDNNALDMSWRQKIGRVILNVIIALPVKLYSKYSNASDSNLFFKFNTQSKTNIEQIQEDIENIDTTVKKNK</sequence>
<dbReference type="AlphaFoldDB" id="A0A0W0YY84"/>
<dbReference type="Proteomes" id="UP000054877">
    <property type="component" value="Unassembled WGS sequence"/>
</dbReference>
<gene>
    <name evidence="1" type="ORF">Lspi_2466</name>
</gene>
<dbReference type="STRING" id="452.Lspi_2466"/>
<evidence type="ECO:0000313" key="1">
    <source>
        <dbReference type="EMBL" id="KTD61836.1"/>
    </source>
</evidence>
<dbReference type="RefSeq" id="WP_058484355.1">
    <property type="nucleotide sequence ID" value="NZ_CAAAII010000011.1"/>
</dbReference>
<dbReference type="PATRIC" id="fig|452.5.peg.2719"/>
<protein>
    <submittedName>
        <fullName evidence="1">Uncharacterized protein</fullName>
    </submittedName>
</protein>